<dbReference type="Proteomes" id="UP000293823">
    <property type="component" value="Unassembled WGS sequence"/>
</dbReference>
<evidence type="ECO:0000256" key="1">
    <source>
        <dbReference type="SAM" id="MobiDB-lite"/>
    </source>
</evidence>
<keyword evidence="3" id="KW-1185">Reference proteome</keyword>
<protein>
    <submittedName>
        <fullName evidence="2">Uncharacterized protein</fullName>
    </submittedName>
</protein>
<dbReference type="EMBL" id="PEJP01000020">
    <property type="protein sequence ID" value="RYO64731.1"/>
    <property type="molecule type" value="Genomic_DNA"/>
</dbReference>
<reference evidence="3" key="1">
    <citation type="journal article" date="2019" name="bioRxiv">
        <title>Genomics, evolutionary history and diagnostics of the Alternaria alternata species group including apple and Asian pear pathotypes.</title>
        <authorList>
            <person name="Armitage A.D."/>
            <person name="Cockerton H.M."/>
            <person name="Sreenivasaprasad S."/>
            <person name="Woodhall J.W."/>
            <person name="Lane C.R."/>
            <person name="Harrison R.J."/>
            <person name="Clarkson J.P."/>
        </authorList>
    </citation>
    <scope>NUCLEOTIDE SEQUENCE [LARGE SCALE GENOMIC DNA]</scope>
    <source>
        <strain evidence="3">RGR 97.0016</strain>
    </source>
</reference>
<evidence type="ECO:0000313" key="2">
    <source>
        <dbReference type="EMBL" id="RYO64731.1"/>
    </source>
</evidence>
<gene>
    <name evidence="2" type="ORF">AA0113_g5895</name>
</gene>
<comment type="caution">
    <text evidence="2">The sequence shown here is derived from an EMBL/GenBank/DDBJ whole genome shotgun (WGS) entry which is preliminary data.</text>
</comment>
<name>A0A4Q4S4D2_9PLEO</name>
<proteinExistence type="predicted"/>
<organism evidence="2 3">
    <name type="scientific">Alternaria arborescens</name>
    <dbReference type="NCBI Taxonomy" id="156630"/>
    <lineage>
        <taxon>Eukaryota</taxon>
        <taxon>Fungi</taxon>
        <taxon>Dikarya</taxon>
        <taxon>Ascomycota</taxon>
        <taxon>Pezizomycotina</taxon>
        <taxon>Dothideomycetes</taxon>
        <taxon>Pleosporomycetidae</taxon>
        <taxon>Pleosporales</taxon>
        <taxon>Pleosporineae</taxon>
        <taxon>Pleosporaceae</taxon>
        <taxon>Alternaria</taxon>
        <taxon>Alternaria sect. Alternaria</taxon>
    </lineage>
</organism>
<feature type="compositionally biased region" description="Polar residues" evidence="1">
    <location>
        <begin position="49"/>
        <end position="63"/>
    </location>
</feature>
<sequence>MGTDDDGRGQKRKRLVTPEGDRSIPSLQVPKAPRGRAFVTRTNDHVQTEIGTPTKQKSTSDSSMDFEDFAGQPLLQTETEVLEMIELLAALLVKHDTKPTHLLTVHSGMGRGRFHSIVELLVCAQGGEREDCPMPADSGVQIAQRIDHKSDLYTHIACYDLIVMTEQGNMRQWAADWADLLTSGGRLVIDLRWKEGDKSWTDVAYRYATMASEIGLRLDYVNGCSLEWGLAPGKALGQASKDVIADQYSGIADQWGLVNAHCPRLQLELKWRAARLRQNLTVDNIIALSGRMYGTFSRL</sequence>
<dbReference type="AlphaFoldDB" id="A0A4Q4S4D2"/>
<feature type="region of interest" description="Disordered" evidence="1">
    <location>
        <begin position="1"/>
        <end position="63"/>
    </location>
</feature>
<accession>A0A4Q4S4D2</accession>
<evidence type="ECO:0000313" key="3">
    <source>
        <dbReference type="Proteomes" id="UP000293823"/>
    </source>
</evidence>